<proteinExistence type="inferred from homology"/>
<dbReference type="GO" id="GO:0046872">
    <property type="term" value="F:metal ion binding"/>
    <property type="evidence" value="ECO:0007669"/>
    <property type="project" value="UniProtKB-KW"/>
</dbReference>
<dbReference type="AlphaFoldDB" id="A0A8K0XK40"/>
<sequence>IRLATLNIKGYGNPDTHHPKNKWNHLNQVLRDDKIAILAVQESHMTPERVVNVEERFSSRMRIFMSAHPEAPTAKGGVALVLNKQLIDAAQASAQEVVPGRALLVRAKTYKDEWLNILAVYAPNIPAENGAFWDTVSSWFDDHDAPNPDIMLGDFNMVEEAADRLPAHEDSPVATLAFNDLKTKLHLCDGWRNTFPTDNTKFTYHQPNMTVKSRIDRIYMKRILVEMARDWVIKNSGIETDHEMVCVDVITKSAPLIGPGRWSIPTYLISDKPLVKYINERGLEAEKELDQMNERTADKNPQTIWYKFKRDILDMAKKRQSKTLPQIVKEMNVLETEIRKVHGDSMLTEEQHIQKTWLNGPINGRYDS</sequence>
<evidence type="ECO:0000313" key="7">
    <source>
        <dbReference type="EMBL" id="KAH8074947.1"/>
    </source>
</evidence>
<evidence type="ECO:0000256" key="1">
    <source>
        <dbReference type="ARBA" id="ARBA00001946"/>
    </source>
</evidence>
<dbReference type="OrthoDB" id="3047174at2759"/>
<feature type="domain" description="Endonuclease/exonuclease/phosphatase" evidence="6">
    <location>
        <begin position="5"/>
        <end position="242"/>
    </location>
</feature>
<keyword evidence="8" id="KW-1185">Reference proteome</keyword>
<dbReference type="Proteomes" id="UP000813824">
    <property type="component" value="Unassembled WGS sequence"/>
</dbReference>
<protein>
    <submittedName>
        <fullName evidence="7">Endonuclease/exonuclease/phosphatase</fullName>
    </submittedName>
</protein>
<evidence type="ECO:0000256" key="2">
    <source>
        <dbReference type="ARBA" id="ARBA00007092"/>
    </source>
</evidence>
<dbReference type="InterPro" id="IPR005135">
    <property type="entry name" value="Endo/exonuclease/phosphatase"/>
</dbReference>
<dbReference type="GO" id="GO:0008081">
    <property type="term" value="F:phosphoric diester hydrolase activity"/>
    <property type="evidence" value="ECO:0007669"/>
    <property type="project" value="TreeGrafter"/>
</dbReference>
<comment type="caution">
    <text evidence="7">The sequence shown here is derived from an EMBL/GenBank/DDBJ whole genome shotgun (WGS) entry which is preliminary data.</text>
</comment>
<dbReference type="GO" id="GO:0003906">
    <property type="term" value="F:DNA-(apurinic or apyrimidinic site) endonuclease activity"/>
    <property type="evidence" value="ECO:0007669"/>
    <property type="project" value="TreeGrafter"/>
</dbReference>
<keyword evidence="3" id="KW-0479">Metal-binding</keyword>
<dbReference type="Pfam" id="PF03372">
    <property type="entry name" value="Exo_endo_phos"/>
    <property type="match status" value="1"/>
</dbReference>
<dbReference type="GO" id="GO:0005634">
    <property type="term" value="C:nucleus"/>
    <property type="evidence" value="ECO:0007669"/>
    <property type="project" value="TreeGrafter"/>
</dbReference>
<dbReference type="EMBL" id="JAEVFJ010000070">
    <property type="protein sequence ID" value="KAH8074947.1"/>
    <property type="molecule type" value="Genomic_DNA"/>
</dbReference>
<evidence type="ECO:0000256" key="4">
    <source>
        <dbReference type="ARBA" id="ARBA00022801"/>
    </source>
</evidence>
<organism evidence="7 8">
    <name type="scientific">Cristinia sonorae</name>
    <dbReference type="NCBI Taxonomy" id="1940300"/>
    <lineage>
        <taxon>Eukaryota</taxon>
        <taxon>Fungi</taxon>
        <taxon>Dikarya</taxon>
        <taxon>Basidiomycota</taxon>
        <taxon>Agaricomycotina</taxon>
        <taxon>Agaricomycetes</taxon>
        <taxon>Agaricomycetidae</taxon>
        <taxon>Agaricales</taxon>
        <taxon>Pleurotineae</taxon>
        <taxon>Stephanosporaceae</taxon>
        <taxon>Cristinia</taxon>
    </lineage>
</organism>
<accession>A0A8K0XK40</accession>
<dbReference type="InterPro" id="IPR004808">
    <property type="entry name" value="AP_endonuc_1"/>
</dbReference>
<feature type="non-terminal residue" evidence="7">
    <location>
        <position position="1"/>
    </location>
</feature>
<keyword evidence="7" id="KW-0255">Endonuclease</keyword>
<keyword evidence="5" id="KW-0460">Magnesium</keyword>
<dbReference type="InterPro" id="IPR036691">
    <property type="entry name" value="Endo/exonu/phosph_ase_sf"/>
</dbReference>
<dbReference type="GO" id="GO:0008311">
    <property type="term" value="F:double-stranded DNA 3'-5' DNA exonuclease activity"/>
    <property type="evidence" value="ECO:0007669"/>
    <property type="project" value="TreeGrafter"/>
</dbReference>
<comment type="similarity">
    <text evidence="2">Belongs to the DNA repair enzymes AP/ExoA family.</text>
</comment>
<evidence type="ECO:0000256" key="5">
    <source>
        <dbReference type="ARBA" id="ARBA00022842"/>
    </source>
</evidence>
<keyword evidence="4" id="KW-0378">Hydrolase</keyword>
<dbReference type="GO" id="GO:0006284">
    <property type="term" value="P:base-excision repair"/>
    <property type="evidence" value="ECO:0007669"/>
    <property type="project" value="TreeGrafter"/>
</dbReference>
<dbReference type="SUPFAM" id="SSF56219">
    <property type="entry name" value="DNase I-like"/>
    <property type="match status" value="1"/>
</dbReference>
<keyword evidence="7" id="KW-0540">Nuclease</keyword>
<comment type="cofactor">
    <cofactor evidence="1">
        <name>Mg(2+)</name>
        <dbReference type="ChEBI" id="CHEBI:18420"/>
    </cofactor>
</comment>
<reference evidence="7" key="1">
    <citation type="journal article" date="2021" name="New Phytol.">
        <title>Evolutionary innovations through gain and loss of genes in the ectomycorrhizal Boletales.</title>
        <authorList>
            <person name="Wu G."/>
            <person name="Miyauchi S."/>
            <person name="Morin E."/>
            <person name="Kuo A."/>
            <person name="Drula E."/>
            <person name="Varga T."/>
            <person name="Kohler A."/>
            <person name="Feng B."/>
            <person name="Cao Y."/>
            <person name="Lipzen A."/>
            <person name="Daum C."/>
            <person name="Hundley H."/>
            <person name="Pangilinan J."/>
            <person name="Johnson J."/>
            <person name="Barry K."/>
            <person name="LaButti K."/>
            <person name="Ng V."/>
            <person name="Ahrendt S."/>
            <person name="Min B."/>
            <person name="Choi I.G."/>
            <person name="Park H."/>
            <person name="Plett J.M."/>
            <person name="Magnuson J."/>
            <person name="Spatafora J.W."/>
            <person name="Nagy L.G."/>
            <person name="Henrissat B."/>
            <person name="Grigoriev I.V."/>
            <person name="Yang Z.L."/>
            <person name="Xu J."/>
            <person name="Martin F.M."/>
        </authorList>
    </citation>
    <scope>NUCLEOTIDE SEQUENCE</scope>
    <source>
        <strain evidence="7">KKN 215</strain>
    </source>
</reference>
<evidence type="ECO:0000256" key="3">
    <source>
        <dbReference type="ARBA" id="ARBA00022723"/>
    </source>
</evidence>
<evidence type="ECO:0000259" key="6">
    <source>
        <dbReference type="Pfam" id="PF03372"/>
    </source>
</evidence>
<evidence type="ECO:0000313" key="8">
    <source>
        <dbReference type="Proteomes" id="UP000813824"/>
    </source>
</evidence>
<dbReference type="PANTHER" id="PTHR22748:SF6">
    <property type="entry name" value="DNA-(APURINIC OR APYRIMIDINIC SITE) ENDONUCLEASE"/>
    <property type="match status" value="1"/>
</dbReference>
<dbReference type="Gene3D" id="3.60.10.10">
    <property type="entry name" value="Endonuclease/exonuclease/phosphatase"/>
    <property type="match status" value="1"/>
</dbReference>
<name>A0A8K0XK40_9AGAR</name>
<dbReference type="PANTHER" id="PTHR22748">
    <property type="entry name" value="AP ENDONUCLEASE"/>
    <property type="match status" value="1"/>
</dbReference>
<gene>
    <name evidence="7" type="ORF">BXZ70DRAFT_902747</name>
</gene>